<dbReference type="AlphaFoldDB" id="A0A2P2LK56"/>
<proteinExistence type="predicted"/>
<reference evidence="1" key="1">
    <citation type="submission" date="2018-02" db="EMBL/GenBank/DDBJ databases">
        <title>Rhizophora mucronata_Transcriptome.</title>
        <authorList>
            <person name="Meera S.P."/>
            <person name="Sreeshan A."/>
            <person name="Augustine A."/>
        </authorList>
    </citation>
    <scope>NUCLEOTIDE SEQUENCE</scope>
    <source>
        <tissue evidence="1">Leaf</tissue>
    </source>
</reference>
<name>A0A2P2LK56_RHIMU</name>
<accession>A0A2P2LK56</accession>
<sequence>MIFSLSLKGTVDSFANPLTLSISSSINFCCIKRNLSETSICCISLHLMGIKCTACCPFSHKCGKMLDQLFNQGKPICNKIIMLMTAKGWKASSQVLTQSNAHDNTRLA</sequence>
<dbReference type="EMBL" id="GGEC01037856">
    <property type="protein sequence ID" value="MBX18340.1"/>
    <property type="molecule type" value="Transcribed_RNA"/>
</dbReference>
<organism evidence="1">
    <name type="scientific">Rhizophora mucronata</name>
    <name type="common">Asiatic mangrove</name>
    <dbReference type="NCBI Taxonomy" id="61149"/>
    <lineage>
        <taxon>Eukaryota</taxon>
        <taxon>Viridiplantae</taxon>
        <taxon>Streptophyta</taxon>
        <taxon>Embryophyta</taxon>
        <taxon>Tracheophyta</taxon>
        <taxon>Spermatophyta</taxon>
        <taxon>Magnoliopsida</taxon>
        <taxon>eudicotyledons</taxon>
        <taxon>Gunneridae</taxon>
        <taxon>Pentapetalae</taxon>
        <taxon>rosids</taxon>
        <taxon>fabids</taxon>
        <taxon>Malpighiales</taxon>
        <taxon>Rhizophoraceae</taxon>
        <taxon>Rhizophora</taxon>
    </lineage>
</organism>
<protein>
    <submittedName>
        <fullName evidence="1">Uncharacterized protein</fullName>
    </submittedName>
</protein>
<evidence type="ECO:0000313" key="1">
    <source>
        <dbReference type="EMBL" id="MBX18340.1"/>
    </source>
</evidence>